<protein>
    <submittedName>
        <fullName evidence="1">Phage tail protein</fullName>
    </submittedName>
</protein>
<evidence type="ECO:0000313" key="2">
    <source>
        <dbReference type="Proteomes" id="UP000515789"/>
    </source>
</evidence>
<reference evidence="1 2" key="1">
    <citation type="submission" date="2019-04" db="EMBL/GenBank/DDBJ databases">
        <authorList>
            <person name="Schori C."/>
            <person name="Ahrens C."/>
        </authorList>
    </citation>
    <scope>NUCLEOTIDE SEQUENCE [LARGE SCALE GENOMIC DNA]</scope>
    <source>
        <strain evidence="1 2">DSM 2950</strain>
    </source>
</reference>
<dbReference type="Gene3D" id="4.10.410.40">
    <property type="match status" value="1"/>
</dbReference>
<name>A0A7G5N1B9_9FIRM</name>
<dbReference type="AlphaFoldDB" id="A0A7G5N1B9"/>
<evidence type="ECO:0000313" key="1">
    <source>
        <dbReference type="EMBL" id="QMW80662.1"/>
    </source>
</evidence>
<accession>A0A7G5N1B9</accession>
<proteinExistence type="predicted"/>
<dbReference type="Pfam" id="PF08813">
    <property type="entry name" value="Phage_tail_3"/>
    <property type="match status" value="1"/>
</dbReference>
<dbReference type="EMBL" id="CP039126">
    <property type="protein sequence ID" value="QMW80662.1"/>
    <property type="molecule type" value="Genomic_DNA"/>
</dbReference>
<dbReference type="InterPro" id="IPR014918">
    <property type="entry name" value="Phage_tail_3"/>
</dbReference>
<gene>
    <name evidence="1" type="ORF">E5259_25470</name>
</gene>
<sequence>MAADLQELRVERMEIMAGVIAKAYSTIGTILEFSEDGTSWTKLCPIKSFPALGGAPEQIDVTDLEDEVTSSIPGVQSLDAMEFTANYTLESYTAVKAKENTPGKYRIKLGKAGAAGTATWDGQHSVYVNEGEVNGAIQMTISVFPTTKITVAATENS</sequence>
<dbReference type="Proteomes" id="UP000515789">
    <property type="component" value="Chromosome"/>
</dbReference>
<organism evidence="1 2">
    <name type="scientific">Blautia producta</name>
    <dbReference type="NCBI Taxonomy" id="33035"/>
    <lineage>
        <taxon>Bacteria</taxon>
        <taxon>Bacillati</taxon>
        <taxon>Bacillota</taxon>
        <taxon>Clostridia</taxon>
        <taxon>Lachnospirales</taxon>
        <taxon>Lachnospiraceae</taxon>
        <taxon>Blautia</taxon>
    </lineage>
</organism>